<proteinExistence type="predicted"/>
<sequence>MITKIRTNGKMLMNMSGEAPTPWAYAGVTNIEVLLNFENSRQFGGPLKFGRNIVGKVVNATARPAKSAAFPAC</sequence>
<accession>A0ABV7MRL3</accession>
<comment type="caution">
    <text evidence="1">The sequence shown here is derived from an EMBL/GenBank/DDBJ whole genome shotgun (WGS) entry which is preliminary data.</text>
</comment>
<reference evidence="2" key="1">
    <citation type="journal article" date="2019" name="Int. J. Syst. Evol. Microbiol.">
        <title>The Global Catalogue of Microorganisms (GCM) 10K type strain sequencing project: providing services to taxonomists for standard genome sequencing and annotation.</title>
        <authorList>
            <consortium name="The Broad Institute Genomics Platform"/>
            <consortium name="The Broad Institute Genome Sequencing Center for Infectious Disease"/>
            <person name="Wu L."/>
            <person name="Ma J."/>
        </authorList>
    </citation>
    <scope>NUCLEOTIDE SEQUENCE [LARGE SCALE GENOMIC DNA]</scope>
    <source>
        <strain evidence="2">ICMP 19515</strain>
    </source>
</reference>
<dbReference type="Proteomes" id="UP001595648">
    <property type="component" value="Unassembled WGS sequence"/>
</dbReference>
<dbReference type="RefSeq" id="WP_164778381.1">
    <property type="nucleotide sequence ID" value="NZ_JBHRVD010000001.1"/>
</dbReference>
<evidence type="ECO:0000313" key="2">
    <source>
        <dbReference type="Proteomes" id="UP001595648"/>
    </source>
</evidence>
<protein>
    <submittedName>
        <fullName evidence="1">Uncharacterized protein</fullName>
    </submittedName>
</protein>
<dbReference type="EMBL" id="JBHRVD010000001">
    <property type="protein sequence ID" value="MFC3323702.1"/>
    <property type="molecule type" value="Genomic_DNA"/>
</dbReference>
<organism evidence="1 2">
    <name type="scientific">Mesorhizobium cantuariense</name>
    <dbReference type="NCBI Taxonomy" id="1300275"/>
    <lineage>
        <taxon>Bacteria</taxon>
        <taxon>Pseudomonadati</taxon>
        <taxon>Pseudomonadota</taxon>
        <taxon>Alphaproteobacteria</taxon>
        <taxon>Hyphomicrobiales</taxon>
        <taxon>Phyllobacteriaceae</taxon>
        <taxon>Mesorhizobium</taxon>
    </lineage>
</organism>
<gene>
    <name evidence="1" type="ORF">ACFOJ9_18320</name>
</gene>
<name>A0ABV7MRL3_9HYPH</name>
<keyword evidence="2" id="KW-1185">Reference proteome</keyword>
<evidence type="ECO:0000313" key="1">
    <source>
        <dbReference type="EMBL" id="MFC3323702.1"/>
    </source>
</evidence>